<accession>A0A0L0G717</accession>
<evidence type="ECO:0000313" key="3">
    <source>
        <dbReference type="Proteomes" id="UP000054560"/>
    </source>
</evidence>
<dbReference type="Proteomes" id="UP000054560">
    <property type="component" value="Unassembled WGS sequence"/>
</dbReference>
<dbReference type="EMBL" id="KQ241750">
    <property type="protein sequence ID" value="KNC84656.1"/>
    <property type="molecule type" value="Genomic_DNA"/>
</dbReference>
<feature type="compositionally biased region" description="Basic and acidic residues" evidence="1">
    <location>
        <begin position="123"/>
        <end position="132"/>
    </location>
</feature>
<reference evidence="2 3" key="1">
    <citation type="submission" date="2011-02" db="EMBL/GenBank/DDBJ databases">
        <title>The Genome Sequence of Sphaeroforma arctica JP610.</title>
        <authorList>
            <consortium name="The Broad Institute Genome Sequencing Platform"/>
            <person name="Russ C."/>
            <person name="Cuomo C."/>
            <person name="Young S.K."/>
            <person name="Zeng Q."/>
            <person name="Gargeya S."/>
            <person name="Alvarado L."/>
            <person name="Berlin A."/>
            <person name="Chapman S.B."/>
            <person name="Chen Z."/>
            <person name="Freedman E."/>
            <person name="Gellesch M."/>
            <person name="Goldberg J."/>
            <person name="Griggs A."/>
            <person name="Gujja S."/>
            <person name="Heilman E."/>
            <person name="Heiman D."/>
            <person name="Howarth C."/>
            <person name="Mehta T."/>
            <person name="Neiman D."/>
            <person name="Pearson M."/>
            <person name="Roberts A."/>
            <person name="Saif S."/>
            <person name="Shea T."/>
            <person name="Shenoy N."/>
            <person name="Sisk P."/>
            <person name="Stolte C."/>
            <person name="Sykes S."/>
            <person name="White J."/>
            <person name="Yandava C."/>
            <person name="Burger G."/>
            <person name="Gray M.W."/>
            <person name="Holland P.W.H."/>
            <person name="King N."/>
            <person name="Lang F.B.F."/>
            <person name="Roger A.J."/>
            <person name="Ruiz-Trillo I."/>
            <person name="Haas B."/>
            <person name="Nusbaum C."/>
            <person name="Birren B."/>
        </authorList>
    </citation>
    <scope>NUCLEOTIDE SEQUENCE [LARGE SCALE GENOMIC DNA]</scope>
    <source>
        <strain evidence="2 3">JP610</strain>
    </source>
</reference>
<sequence>MVENAINEKDHVVEPNIQSHDASIKQLVLDDSVNDGLVVDDIDNSTNLINSIVGINNGDYDGEKSTQSVVGLSNIYLGAANVVGISDDGADSSRRVVRRNIVRLRAANGIEAETAFSDANESGSERDGETSERSGFNVNSVINCEQDNDVEENAVGQLLGSGQQDML</sequence>
<proteinExistence type="predicted"/>
<keyword evidence="3" id="KW-1185">Reference proteome</keyword>
<dbReference type="AlphaFoldDB" id="A0A0L0G717"/>
<dbReference type="GeneID" id="25903651"/>
<feature type="region of interest" description="Disordered" evidence="1">
    <location>
        <begin position="115"/>
        <end position="138"/>
    </location>
</feature>
<name>A0A0L0G717_9EUKA</name>
<organism evidence="2 3">
    <name type="scientific">Sphaeroforma arctica JP610</name>
    <dbReference type="NCBI Taxonomy" id="667725"/>
    <lineage>
        <taxon>Eukaryota</taxon>
        <taxon>Ichthyosporea</taxon>
        <taxon>Ichthyophonida</taxon>
        <taxon>Sphaeroforma</taxon>
    </lineage>
</organism>
<gene>
    <name evidence="2" type="ORF">SARC_03147</name>
</gene>
<dbReference type="RefSeq" id="XP_014158558.1">
    <property type="nucleotide sequence ID" value="XM_014303083.1"/>
</dbReference>
<evidence type="ECO:0000313" key="2">
    <source>
        <dbReference type="EMBL" id="KNC84656.1"/>
    </source>
</evidence>
<protein>
    <submittedName>
        <fullName evidence="2">Uncharacterized protein</fullName>
    </submittedName>
</protein>
<evidence type="ECO:0000256" key="1">
    <source>
        <dbReference type="SAM" id="MobiDB-lite"/>
    </source>
</evidence>